<dbReference type="SUPFAM" id="SSF53474">
    <property type="entry name" value="alpha/beta-Hydrolases"/>
    <property type="match status" value="1"/>
</dbReference>
<comment type="caution">
    <text evidence="17">The sequence shown here is derived from an EMBL/GenBank/DDBJ whole genome shotgun (WGS) entry which is preliminary data.</text>
</comment>
<keyword evidence="8" id="KW-0106">Calcium</keyword>
<feature type="non-terminal residue" evidence="17">
    <location>
        <position position="123"/>
    </location>
</feature>
<evidence type="ECO:0000256" key="7">
    <source>
        <dbReference type="ARBA" id="ARBA00022801"/>
    </source>
</evidence>
<keyword evidence="12 15" id="KW-0472">Membrane</keyword>
<dbReference type="Pfam" id="PF01764">
    <property type="entry name" value="Lipase_3"/>
    <property type="match status" value="1"/>
</dbReference>
<keyword evidence="18" id="KW-1185">Reference proteome</keyword>
<keyword evidence="11" id="KW-0443">Lipid metabolism</keyword>
<evidence type="ECO:0000256" key="14">
    <source>
        <dbReference type="ARBA" id="ARBA00026104"/>
    </source>
</evidence>
<evidence type="ECO:0000256" key="9">
    <source>
        <dbReference type="ARBA" id="ARBA00022963"/>
    </source>
</evidence>
<comment type="subcellular location">
    <subcellularLocation>
        <location evidence="2">Cell membrane</location>
        <topology evidence="2">Multi-pass membrane protein</topology>
    </subcellularLocation>
</comment>
<evidence type="ECO:0000259" key="16">
    <source>
        <dbReference type="Pfam" id="PF01764"/>
    </source>
</evidence>
<evidence type="ECO:0000256" key="6">
    <source>
        <dbReference type="ARBA" id="ARBA00022723"/>
    </source>
</evidence>
<keyword evidence="6" id="KW-0479">Metal-binding</keyword>
<evidence type="ECO:0000256" key="2">
    <source>
        <dbReference type="ARBA" id="ARBA00004651"/>
    </source>
</evidence>
<evidence type="ECO:0000313" key="18">
    <source>
        <dbReference type="Proteomes" id="UP001434883"/>
    </source>
</evidence>
<dbReference type="InterPro" id="IPR052214">
    <property type="entry name" value="DAG_Lipase-Related"/>
</dbReference>
<organism evidence="17 18">
    <name type="scientific">Xenoophorus captivus</name>
    <dbReference type="NCBI Taxonomy" id="1517983"/>
    <lineage>
        <taxon>Eukaryota</taxon>
        <taxon>Metazoa</taxon>
        <taxon>Chordata</taxon>
        <taxon>Craniata</taxon>
        <taxon>Vertebrata</taxon>
        <taxon>Euteleostomi</taxon>
        <taxon>Actinopterygii</taxon>
        <taxon>Neopterygii</taxon>
        <taxon>Teleostei</taxon>
        <taxon>Neoteleostei</taxon>
        <taxon>Acanthomorphata</taxon>
        <taxon>Ovalentaria</taxon>
        <taxon>Atherinomorphae</taxon>
        <taxon>Cyprinodontiformes</taxon>
        <taxon>Goodeidae</taxon>
        <taxon>Xenoophorus</taxon>
    </lineage>
</organism>
<evidence type="ECO:0000256" key="15">
    <source>
        <dbReference type="SAM" id="Phobius"/>
    </source>
</evidence>
<comment type="cofactor">
    <cofactor evidence="1">
        <name>Ca(2+)</name>
        <dbReference type="ChEBI" id="CHEBI:29108"/>
    </cofactor>
</comment>
<evidence type="ECO:0000256" key="5">
    <source>
        <dbReference type="ARBA" id="ARBA00022692"/>
    </source>
</evidence>
<dbReference type="InterPro" id="IPR029058">
    <property type="entry name" value="AB_hydrolase_fold"/>
</dbReference>
<keyword evidence="4" id="KW-0597">Phosphoprotein</keyword>
<evidence type="ECO:0000256" key="4">
    <source>
        <dbReference type="ARBA" id="ARBA00022553"/>
    </source>
</evidence>
<sequence>MHYGLVIVGHSLGAGTAAILSFLLRPQYPTLHCYSYSPPGGLLRPFPFFTQCVYIIQGFHVVFYMPSEDAMEYSKEFVTSPVAPPNSRLWLHPSDLSIALSASTPLYPPGRIVHVVHNHPPES</sequence>
<dbReference type="EMBL" id="JAHRIN010069384">
    <property type="protein sequence ID" value="MEQ2216029.1"/>
    <property type="molecule type" value="Genomic_DNA"/>
</dbReference>
<dbReference type="Proteomes" id="UP001434883">
    <property type="component" value="Unassembled WGS sequence"/>
</dbReference>
<evidence type="ECO:0000256" key="12">
    <source>
        <dbReference type="ARBA" id="ARBA00023136"/>
    </source>
</evidence>
<reference evidence="17 18" key="1">
    <citation type="submission" date="2021-06" db="EMBL/GenBank/DDBJ databases">
        <authorList>
            <person name="Palmer J.M."/>
        </authorList>
    </citation>
    <scope>NUCLEOTIDE SEQUENCE [LARGE SCALE GENOMIC DNA]</scope>
    <source>
        <strain evidence="17 18">XC_2019</strain>
        <tissue evidence="17">Muscle</tissue>
    </source>
</reference>
<name>A0ABV0S6U5_9TELE</name>
<dbReference type="EC" id="3.1.1.116" evidence="14"/>
<evidence type="ECO:0000256" key="11">
    <source>
        <dbReference type="ARBA" id="ARBA00023098"/>
    </source>
</evidence>
<proteinExistence type="predicted"/>
<dbReference type="Gene3D" id="3.40.50.1820">
    <property type="entry name" value="alpha/beta hydrolase"/>
    <property type="match status" value="1"/>
</dbReference>
<dbReference type="PANTHER" id="PTHR45792:SF8">
    <property type="entry name" value="DIACYLGLYCEROL LIPASE-ALPHA"/>
    <property type="match status" value="1"/>
</dbReference>
<feature type="domain" description="Fungal lipase-type" evidence="16">
    <location>
        <begin position="3"/>
        <end position="39"/>
    </location>
</feature>
<feature type="transmembrane region" description="Helical" evidence="15">
    <location>
        <begin position="7"/>
        <end position="28"/>
    </location>
</feature>
<accession>A0ABV0S6U5</accession>
<keyword evidence="7" id="KW-0378">Hydrolase</keyword>
<evidence type="ECO:0000256" key="1">
    <source>
        <dbReference type="ARBA" id="ARBA00001913"/>
    </source>
</evidence>
<evidence type="ECO:0000256" key="3">
    <source>
        <dbReference type="ARBA" id="ARBA00022475"/>
    </source>
</evidence>
<dbReference type="InterPro" id="IPR002921">
    <property type="entry name" value="Fungal_lipase-type"/>
</dbReference>
<dbReference type="PANTHER" id="PTHR45792">
    <property type="entry name" value="DIACYLGLYCEROL LIPASE HOMOLOG-RELATED"/>
    <property type="match status" value="1"/>
</dbReference>
<feature type="transmembrane region" description="Helical" evidence="15">
    <location>
        <begin position="48"/>
        <end position="65"/>
    </location>
</feature>
<keyword evidence="5 15" id="KW-0812">Transmembrane</keyword>
<evidence type="ECO:0000256" key="13">
    <source>
        <dbReference type="ARBA" id="ARBA00024531"/>
    </source>
</evidence>
<evidence type="ECO:0000256" key="8">
    <source>
        <dbReference type="ARBA" id="ARBA00022837"/>
    </source>
</evidence>
<keyword evidence="9" id="KW-0442">Lipid degradation</keyword>
<keyword evidence="3" id="KW-1003">Cell membrane</keyword>
<evidence type="ECO:0000313" key="17">
    <source>
        <dbReference type="EMBL" id="MEQ2216029.1"/>
    </source>
</evidence>
<evidence type="ECO:0000256" key="10">
    <source>
        <dbReference type="ARBA" id="ARBA00022989"/>
    </source>
</evidence>
<keyword evidence="10 15" id="KW-1133">Transmembrane helix</keyword>
<comment type="catalytic activity">
    <reaction evidence="13">
        <text>a 1,2-diacyl-sn-glycerol + H2O = a 2-acylglycerol + a fatty acid + H(+)</text>
        <dbReference type="Rhea" id="RHEA:33275"/>
        <dbReference type="ChEBI" id="CHEBI:15377"/>
        <dbReference type="ChEBI" id="CHEBI:15378"/>
        <dbReference type="ChEBI" id="CHEBI:17389"/>
        <dbReference type="ChEBI" id="CHEBI:17815"/>
        <dbReference type="ChEBI" id="CHEBI:28868"/>
        <dbReference type="EC" id="3.1.1.116"/>
    </reaction>
    <physiologicalReaction direction="left-to-right" evidence="13">
        <dbReference type="Rhea" id="RHEA:33276"/>
    </physiologicalReaction>
</comment>
<protein>
    <recommendedName>
        <fullName evidence="14">sn-1-specific diacylglycerol lipase</fullName>
        <ecNumber evidence="14">3.1.1.116</ecNumber>
    </recommendedName>
</protein>
<gene>
    <name evidence="17" type="ORF">XENOCAPTIV_009676</name>
</gene>